<dbReference type="Proteomes" id="UP001501729">
    <property type="component" value="Unassembled WGS sequence"/>
</dbReference>
<organism evidence="3 4">
    <name type="scientific">Haladaptatus pallidirubidus</name>
    <dbReference type="NCBI Taxonomy" id="1008152"/>
    <lineage>
        <taxon>Archaea</taxon>
        <taxon>Methanobacteriati</taxon>
        <taxon>Methanobacteriota</taxon>
        <taxon>Stenosarchaea group</taxon>
        <taxon>Halobacteria</taxon>
        <taxon>Halobacteriales</taxon>
        <taxon>Haladaptataceae</taxon>
        <taxon>Haladaptatus</taxon>
    </lineage>
</organism>
<proteinExistence type="predicted"/>
<evidence type="ECO:0000313" key="3">
    <source>
        <dbReference type="EMBL" id="GAA5063432.1"/>
    </source>
</evidence>
<evidence type="ECO:0000259" key="1">
    <source>
        <dbReference type="Pfam" id="PF01978"/>
    </source>
</evidence>
<feature type="domain" description="DUF7437" evidence="2">
    <location>
        <begin position="110"/>
        <end position="174"/>
    </location>
</feature>
<dbReference type="AlphaFoldDB" id="A0AAV3UQQ1"/>
<feature type="domain" description="Transcription regulator TrmB N-terminal" evidence="1">
    <location>
        <begin position="29"/>
        <end position="83"/>
    </location>
</feature>
<gene>
    <name evidence="3" type="ORF">GCM10025751_51880</name>
</gene>
<dbReference type="InterPro" id="IPR036390">
    <property type="entry name" value="WH_DNA-bd_sf"/>
</dbReference>
<protein>
    <submittedName>
        <fullName evidence="3">Helix-turn-helix domain-containing protein</fullName>
    </submittedName>
</protein>
<name>A0AAV3UQQ1_9EURY</name>
<dbReference type="Pfam" id="PF01978">
    <property type="entry name" value="TrmB"/>
    <property type="match status" value="1"/>
</dbReference>
<evidence type="ECO:0000313" key="4">
    <source>
        <dbReference type="Proteomes" id="UP001501729"/>
    </source>
</evidence>
<sequence>MAQSAASTNSIPIAQLQTVVELLENSTLARIYTYALRSDGATVADFVTELDIPQGTAYDYVRKLEAAGLLMKREDDRPYEFEAESLSLTLTTDGETRTITDELVDAAARRTENEDIDVYIDRHGIDGLATALEYAREFVDGTVNHRIMARELDLSPLEAEIILQALEPVIRAHSDDE</sequence>
<reference evidence="3 4" key="1">
    <citation type="journal article" date="2019" name="Int. J. Syst. Evol. Microbiol.">
        <title>The Global Catalogue of Microorganisms (GCM) 10K type strain sequencing project: providing services to taxonomists for standard genome sequencing and annotation.</title>
        <authorList>
            <consortium name="The Broad Institute Genomics Platform"/>
            <consortium name="The Broad Institute Genome Sequencing Center for Infectious Disease"/>
            <person name="Wu L."/>
            <person name="Ma J."/>
        </authorList>
    </citation>
    <scope>NUCLEOTIDE SEQUENCE [LARGE SCALE GENOMIC DNA]</scope>
    <source>
        <strain evidence="3 4">JCM 17504</strain>
    </source>
</reference>
<dbReference type="Gene3D" id="1.10.10.10">
    <property type="entry name" value="Winged helix-like DNA-binding domain superfamily/Winged helix DNA-binding domain"/>
    <property type="match status" value="1"/>
</dbReference>
<dbReference type="SUPFAM" id="SSF46785">
    <property type="entry name" value="Winged helix' DNA-binding domain"/>
    <property type="match status" value="1"/>
</dbReference>
<dbReference type="Pfam" id="PF24218">
    <property type="entry name" value="DUF7437"/>
    <property type="match status" value="1"/>
</dbReference>
<dbReference type="InterPro" id="IPR002831">
    <property type="entry name" value="Tscrpt_reg_TrmB_N"/>
</dbReference>
<dbReference type="RefSeq" id="WP_227777191.1">
    <property type="nucleotide sequence ID" value="NZ_BAABKX010000026.1"/>
</dbReference>
<dbReference type="InterPro" id="IPR036388">
    <property type="entry name" value="WH-like_DNA-bd_sf"/>
</dbReference>
<comment type="caution">
    <text evidence="3">The sequence shown here is derived from an EMBL/GenBank/DDBJ whole genome shotgun (WGS) entry which is preliminary data.</text>
</comment>
<dbReference type="InterPro" id="IPR055860">
    <property type="entry name" value="DUF7437"/>
</dbReference>
<accession>A0AAV3UQQ1</accession>
<keyword evidence="4" id="KW-1185">Reference proteome</keyword>
<evidence type="ECO:0000259" key="2">
    <source>
        <dbReference type="Pfam" id="PF24218"/>
    </source>
</evidence>
<dbReference type="GeneID" id="68615898"/>
<dbReference type="EMBL" id="BAABKX010000026">
    <property type="protein sequence ID" value="GAA5063432.1"/>
    <property type="molecule type" value="Genomic_DNA"/>
</dbReference>